<evidence type="ECO:0000256" key="4">
    <source>
        <dbReference type="ARBA" id="ARBA00022679"/>
    </source>
</evidence>
<dbReference type="EC" id="2.1.1.72" evidence="2"/>
<dbReference type="OrthoDB" id="9816288at2"/>
<sequence length="426" mass="46054">MRPYRLERGHCLDLLKTLPDESVDSVVTDPPYELGFMGKGWDSSGIAYNVEVWRESLRVLKPGGHLLAFSGTRTYHRMACAIEDAGFEIRDQIGWLYGSGFPKSRNIAEQDMSGEDSAQWAGWGTALKPAQEPICVARKPLDGTVAGNVLEHGTGALNIDACRVPAEAMRPNTGSGGLPRRHEDECRGRGTVTQPHSLGRWPANIIHDGSEEVLEAFAQYGERGASAPVKGTEASAASTGLITGERARVAGAFHGDTGTAARFFYSAKASRADRNEGCDGIQDREGGMNSNTSGQHITRRDGWKPAPVKNNHPTVKPTSLMRYLCRLVTPPGGTVLDIFTGSGSTGKAAVLEGFEFIGFDLDSDDQGRPLGYLDIARARIEYAYLQRSLLDAEGQPQPQLDLFSNEYQKDGPASVAADPGRFIEIS</sequence>
<dbReference type="Pfam" id="PF01555">
    <property type="entry name" value="N6_N4_Mtase"/>
    <property type="match status" value="1"/>
</dbReference>
<evidence type="ECO:0000256" key="7">
    <source>
        <dbReference type="SAM" id="MobiDB-lite"/>
    </source>
</evidence>
<dbReference type="InterPro" id="IPR002052">
    <property type="entry name" value="DNA_methylase_N6_adenine_CS"/>
</dbReference>
<evidence type="ECO:0000313" key="10">
    <source>
        <dbReference type="Proteomes" id="UP000246145"/>
    </source>
</evidence>
<comment type="similarity">
    <text evidence="1">Belongs to the N(4)/N(6)-methyltransferase family.</text>
</comment>
<dbReference type="InterPro" id="IPR029063">
    <property type="entry name" value="SAM-dependent_MTases_sf"/>
</dbReference>
<dbReference type="AlphaFoldDB" id="A0A2U1CMH5"/>
<dbReference type="InterPro" id="IPR002941">
    <property type="entry name" value="DNA_methylase_N4/N6"/>
</dbReference>
<dbReference type="Proteomes" id="UP000246145">
    <property type="component" value="Unassembled WGS sequence"/>
</dbReference>
<name>A0A2U1CMH5_9BURK</name>
<evidence type="ECO:0000256" key="5">
    <source>
        <dbReference type="ARBA" id="ARBA00022691"/>
    </source>
</evidence>
<dbReference type="GO" id="GO:0008170">
    <property type="term" value="F:N-methyltransferase activity"/>
    <property type="evidence" value="ECO:0007669"/>
    <property type="project" value="InterPro"/>
</dbReference>
<keyword evidence="4 9" id="KW-0808">Transferase</keyword>
<dbReference type="GO" id="GO:0003677">
    <property type="term" value="F:DNA binding"/>
    <property type="evidence" value="ECO:0007669"/>
    <property type="project" value="InterPro"/>
</dbReference>
<evidence type="ECO:0000256" key="6">
    <source>
        <dbReference type="ARBA" id="ARBA00047942"/>
    </source>
</evidence>
<dbReference type="InterPro" id="IPR002295">
    <property type="entry name" value="N4/N6-MTase_EcoPI_Mod-like"/>
</dbReference>
<dbReference type="GO" id="GO:0032259">
    <property type="term" value="P:methylation"/>
    <property type="evidence" value="ECO:0007669"/>
    <property type="project" value="UniProtKB-KW"/>
</dbReference>
<dbReference type="PROSITE" id="PS00092">
    <property type="entry name" value="N6_MTASE"/>
    <property type="match status" value="1"/>
</dbReference>
<reference evidence="9 10" key="1">
    <citation type="submission" date="2018-04" db="EMBL/GenBank/DDBJ databases">
        <title>Genomic Encyclopedia of Type Strains, Phase IV (KMG-IV): sequencing the most valuable type-strain genomes for metagenomic binning, comparative biology and taxonomic classification.</title>
        <authorList>
            <person name="Goeker M."/>
        </authorList>
    </citation>
    <scope>NUCLEOTIDE SEQUENCE [LARGE SCALE GENOMIC DNA]</scope>
    <source>
        <strain evidence="9 10">DSM 10065</strain>
    </source>
</reference>
<evidence type="ECO:0000256" key="3">
    <source>
        <dbReference type="ARBA" id="ARBA00022603"/>
    </source>
</evidence>
<feature type="compositionally biased region" description="Basic and acidic residues" evidence="7">
    <location>
        <begin position="274"/>
        <end position="286"/>
    </location>
</feature>
<evidence type="ECO:0000313" key="9">
    <source>
        <dbReference type="EMBL" id="PVY62198.1"/>
    </source>
</evidence>
<comment type="catalytic activity">
    <reaction evidence="6">
        <text>a 2'-deoxyadenosine in DNA + S-adenosyl-L-methionine = an N(6)-methyl-2'-deoxyadenosine in DNA + S-adenosyl-L-homocysteine + H(+)</text>
        <dbReference type="Rhea" id="RHEA:15197"/>
        <dbReference type="Rhea" id="RHEA-COMP:12418"/>
        <dbReference type="Rhea" id="RHEA-COMP:12419"/>
        <dbReference type="ChEBI" id="CHEBI:15378"/>
        <dbReference type="ChEBI" id="CHEBI:57856"/>
        <dbReference type="ChEBI" id="CHEBI:59789"/>
        <dbReference type="ChEBI" id="CHEBI:90615"/>
        <dbReference type="ChEBI" id="CHEBI:90616"/>
        <dbReference type="EC" id="2.1.1.72"/>
    </reaction>
</comment>
<gene>
    <name evidence="9" type="ORF">C7440_1691</name>
</gene>
<proteinExistence type="inferred from homology"/>
<accession>A0A2U1CMH5</accession>
<feature type="region of interest" description="Disordered" evidence="7">
    <location>
        <begin position="274"/>
        <end position="312"/>
    </location>
</feature>
<keyword evidence="10" id="KW-1185">Reference proteome</keyword>
<feature type="domain" description="DNA methylase N-4/N-6" evidence="8">
    <location>
        <begin position="23"/>
        <end position="362"/>
    </location>
</feature>
<evidence type="ECO:0000259" key="8">
    <source>
        <dbReference type="Pfam" id="PF01555"/>
    </source>
</evidence>
<organism evidence="9 10">
    <name type="scientific">Pusillimonas noertemannii</name>
    <dbReference type="NCBI Taxonomy" id="305977"/>
    <lineage>
        <taxon>Bacteria</taxon>
        <taxon>Pseudomonadati</taxon>
        <taxon>Pseudomonadota</taxon>
        <taxon>Betaproteobacteria</taxon>
        <taxon>Burkholderiales</taxon>
        <taxon>Alcaligenaceae</taxon>
        <taxon>Pusillimonas</taxon>
    </lineage>
</organism>
<keyword evidence="5" id="KW-0949">S-adenosyl-L-methionine</keyword>
<feature type="region of interest" description="Disordered" evidence="7">
    <location>
        <begin position="170"/>
        <end position="201"/>
    </location>
</feature>
<dbReference type="PRINTS" id="PR00506">
    <property type="entry name" value="D21N6MTFRASE"/>
</dbReference>
<protein>
    <recommendedName>
        <fullName evidence="2">site-specific DNA-methyltransferase (adenine-specific)</fullName>
        <ecNumber evidence="2">2.1.1.72</ecNumber>
    </recommendedName>
</protein>
<dbReference type="SUPFAM" id="SSF53335">
    <property type="entry name" value="S-adenosyl-L-methionine-dependent methyltransferases"/>
    <property type="match status" value="1"/>
</dbReference>
<dbReference type="EMBL" id="QEKO01000002">
    <property type="protein sequence ID" value="PVY62198.1"/>
    <property type="molecule type" value="Genomic_DNA"/>
</dbReference>
<evidence type="ECO:0000256" key="1">
    <source>
        <dbReference type="ARBA" id="ARBA00006594"/>
    </source>
</evidence>
<dbReference type="GO" id="GO:0009007">
    <property type="term" value="F:site-specific DNA-methyltransferase (adenine-specific) activity"/>
    <property type="evidence" value="ECO:0007669"/>
    <property type="project" value="UniProtKB-EC"/>
</dbReference>
<evidence type="ECO:0000256" key="2">
    <source>
        <dbReference type="ARBA" id="ARBA00011900"/>
    </source>
</evidence>
<dbReference type="Gene3D" id="3.40.50.150">
    <property type="entry name" value="Vaccinia Virus protein VP39"/>
    <property type="match status" value="2"/>
</dbReference>
<comment type="caution">
    <text evidence="9">The sequence shown here is derived from an EMBL/GenBank/DDBJ whole genome shotgun (WGS) entry which is preliminary data.</text>
</comment>
<keyword evidence="3 9" id="KW-0489">Methyltransferase</keyword>